<dbReference type="Proteomes" id="UP001596978">
    <property type="component" value="Unassembled WGS sequence"/>
</dbReference>
<evidence type="ECO:0008006" key="3">
    <source>
        <dbReference type="Google" id="ProtNLM"/>
    </source>
</evidence>
<organism evidence="1 2">
    <name type="scientific">Sungkyunkwania multivorans</name>
    <dbReference type="NCBI Taxonomy" id="1173618"/>
    <lineage>
        <taxon>Bacteria</taxon>
        <taxon>Pseudomonadati</taxon>
        <taxon>Bacteroidota</taxon>
        <taxon>Flavobacteriia</taxon>
        <taxon>Flavobacteriales</taxon>
        <taxon>Flavobacteriaceae</taxon>
        <taxon>Sungkyunkwania</taxon>
    </lineage>
</organism>
<evidence type="ECO:0000313" key="2">
    <source>
        <dbReference type="Proteomes" id="UP001596978"/>
    </source>
</evidence>
<dbReference type="EMBL" id="JBHTJH010000004">
    <property type="protein sequence ID" value="MFD0861556.1"/>
    <property type="molecule type" value="Genomic_DNA"/>
</dbReference>
<comment type="caution">
    <text evidence="1">The sequence shown here is derived from an EMBL/GenBank/DDBJ whole genome shotgun (WGS) entry which is preliminary data.</text>
</comment>
<accession>A0ABW3CY00</accession>
<evidence type="ECO:0000313" key="1">
    <source>
        <dbReference type="EMBL" id="MFD0861556.1"/>
    </source>
</evidence>
<protein>
    <recommendedName>
        <fullName evidence="3">Lipoprotein</fullName>
    </recommendedName>
</protein>
<reference evidence="2" key="1">
    <citation type="journal article" date="2019" name="Int. J. Syst. Evol. Microbiol.">
        <title>The Global Catalogue of Microorganisms (GCM) 10K type strain sequencing project: providing services to taxonomists for standard genome sequencing and annotation.</title>
        <authorList>
            <consortium name="The Broad Institute Genomics Platform"/>
            <consortium name="The Broad Institute Genome Sequencing Center for Infectious Disease"/>
            <person name="Wu L."/>
            <person name="Ma J."/>
        </authorList>
    </citation>
    <scope>NUCLEOTIDE SEQUENCE [LARGE SCALE GENOMIC DNA]</scope>
    <source>
        <strain evidence="2">CCUG 62952</strain>
    </source>
</reference>
<proteinExistence type="predicted"/>
<keyword evidence="2" id="KW-1185">Reference proteome</keyword>
<sequence length="123" mass="14375">MQKFFLAITSLIFLSCSEEKSCEDFRNGKFSLTSEVGTSIIERTDNQQVEIADGINYYAEVEWINDCTYILKNHRNHNKQIDQEEIGNIYKVEIFQIFKDSIKIRTTANYTDFVVESTLEILE</sequence>
<gene>
    <name evidence="1" type="ORF">ACFQ1M_05010</name>
</gene>
<name>A0ABW3CY00_9FLAO</name>
<dbReference type="PROSITE" id="PS51257">
    <property type="entry name" value="PROKAR_LIPOPROTEIN"/>
    <property type="match status" value="1"/>
</dbReference>
<dbReference type="RefSeq" id="WP_386404795.1">
    <property type="nucleotide sequence ID" value="NZ_JBHTJH010000004.1"/>
</dbReference>